<reference evidence="4" key="1">
    <citation type="submission" date="2014-11" db="EMBL/GenBank/DDBJ databases">
        <authorList>
            <person name="Otto D Thomas"/>
            <person name="Naeem Raeece"/>
        </authorList>
    </citation>
    <scope>NUCLEOTIDE SEQUENCE</scope>
</reference>
<dbReference type="InterPro" id="IPR036770">
    <property type="entry name" value="Ankyrin_rpt-contain_sf"/>
</dbReference>
<dbReference type="InterPro" id="IPR002110">
    <property type="entry name" value="Ankyrin_rpt"/>
</dbReference>
<feature type="repeat" description="ANK" evidence="3">
    <location>
        <begin position="419"/>
        <end position="451"/>
    </location>
</feature>
<keyword evidence="1" id="KW-0677">Repeat</keyword>
<dbReference type="AlphaFoldDB" id="A0A0G4I3A7"/>
<keyword evidence="2 3" id="KW-0040">ANK repeat</keyword>
<dbReference type="VEuPathDB" id="CryptoDB:Cvel_10614"/>
<evidence type="ECO:0000256" key="2">
    <source>
        <dbReference type="ARBA" id="ARBA00023043"/>
    </source>
</evidence>
<dbReference type="PhylomeDB" id="A0A0G4I3A7"/>
<dbReference type="PROSITE" id="PS50297">
    <property type="entry name" value="ANK_REP_REGION"/>
    <property type="match status" value="3"/>
</dbReference>
<dbReference type="PROSITE" id="PS50088">
    <property type="entry name" value="ANK_REPEAT"/>
    <property type="match status" value="3"/>
</dbReference>
<dbReference type="SMART" id="SM00248">
    <property type="entry name" value="ANK"/>
    <property type="match status" value="5"/>
</dbReference>
<evidence type="ECO:0000256" key="1">
    <source>
        <dbReference type="ARBA" id="ARBA00022737"/>
    </source>
</evidence>
<dbReference type="PANTHER" id="PTHR24198:SF165">
    <property type="entry name" value="ANKYRIN REPEAT-CONTAINING PROTEIN-RELATED"/>
    <property type="match status" value="1"/>
</dbReference>
<accession>A0A0G4I3A7</accession>
<evidence type="ECO:0000256" key="3">
    <source>
        <dbReference type="PROSITE-ProRule" id="PRU00023"/>
    </source>
</evidence>
<protein>
    <submittedName>
        <fullName evidence="4">Uncharacterized protein</fullName>
    </submittedName>
</protein>
<evidence type="ECO:0000313" key="4">
    <source>
        <dbReference type="EMBL" id="CEM51430.1"/>
    </source>
</evidence>
<feature type="repeat" description="ANK" evidence="3">
    <location>
        <begin position="206"/>
        <end position="238"/>
    </location>
</feature>
<sequence>MEETAVNSPPTIDAFLERLKALEGSLLSEFRSTLRSQVDLVEKTLRAKEGNESPAAAAAATDVPRVRQEDVSVLEALEKKGRDVFSELSKKWRGDLGEVVSRHAKMDVGYLYEQGIGDVIRQFRPVSAETAQKALSDFISGANNGDDFRLCLKAGADINGLVEGQTALIRAVCANHTEAFETILSDHPDLEVRAGLVSADTKGVVTGDTAVIVASRQGRWGMVRSLIAEGANVDAVGGYGKKALQVACEAAERELDSGEEDPDDVFRLGYDPQIIDPAVRSAVSEVLKDLLMKTSDVADLKISARRNFCAESLVHFFSWHEFEHLLLLSLSRGVNIDAVDEGGWTALMCIAARSRPQYVQILLDNGADVNKSNGFYSPLAAAMSPYFGRDESFMQSVLSLEVCKILLDRGADVNSRILQAGTVIHEAVKSGVTEFVRLFVERGADLQLTDNLGRTPHDLAVQSNSSAEIVALVTPRTAEN</sequence>
<proteinExistence type="predicted"/>
<dbReference type="EMBL" id="CDMZ01004946">
    <property type="protein sequence ID" value="CEM51430.1"/>
    <property type="molecule type" value="Genomic_DNA"/>
</dbReference>
<name>A0A0G4I3A7_9ALVE</name>
<dbReference type="Pfam" id="PF00023">
    <property type="entry name" value="Ank"/>
    <property type="match status" value="1"/>
</dbReference>
<dbReference type="Pfam" id="PF12796">
    <property type="entry name" value="Ank_2"/>
    <property type="match status" value="1"/>
</dbReference>
<feature type="repeat" description="ANK" evidence="3">
    <location>
        <begin position="342"/>
        <end position="374"/>
    </location>
</feature>
<dbReference type="PANTHER" id="PTHR24198">
    <property type="entry name" value="ANKYRIN REPEAT AND PROTEIN KINASE DOMAIN-CONTAINING PROTEIN"/>
    <property type="match status" value="1"/>
</dbReference>
<dbReference type="Gene3D" id="1.25.40.20">
    <property type="entry name" value="Ankyrin repeat-containing domain"/>
    <property type="match status" value="3"/>
</dbReference>
<gene>
    <name evidence="4" type="ORF">Cvel_10614</name>
</gene>
<organism evidence="4">
    <name type="scientific">Chromera velia CCMP2878</name>
    <dbReference type="NCBI Taxonomy" id="1169474"/>
    <lineage>
        <taxon>Eukaryota</taxon>
        <taxon>Sar</taxon>
        <taxon>Alveolata</taxon>
        <taxon>Colpodellida</taxon>
        <taxon>Chromeraceae</taxon>
        <taxon>Chromera</taxon>
    </lineage>
</organism>
<dbReference type="SUPFAM" id="SSF48403">
    <property type="entry name" value="Ankyrin repeat"/>
    <property type="match status" value="1"/>
</dbReference>